<organism evidence="1 2">
    <name type="scientific">Fervidobacterium nodosum (strain ATCC 35602 / DSM 5306 / Rt17-B1)</name>
    <dbReference type="NCBI Taxonomy" id="381764"/>
    <lineage>
        <taxon>Bacteria</taxon>
        <taxon>Thermotogati</taxon>
        <taxon>Thermotogota</taxon>
        <taxon>Thermotogae</taxon>
        <taxon>Thermotogales</taxon>
        <taxon>Fervidobacteriaceae</taxon>
        <taxon>Fervidobacterium</taxon>
    </lineage>
</organism>
<dbReference type="EMBL" id="CP000771">
    <property type="protein sequence ID" value="ABS60673.1"/>
    <property type="molecule type" value="Genomic_DNA"/>
</dbReference>
<reference evidence="1 2" key="2">
    <citation type="journal article" date="2009" name="Proc. Natl. Acad. Sci. U.S.A.">
        <title>On the chimeric nature, thermophilic origin, and phylogenetic placement of the Thermotogales.</title>
        <authorList>
            <person name="Zhaxybayeva O."/>
            <person name="Swithers K.S."/>
            <person name="Lapierre P."/>
            <person name="Fournier G.P."/>
            <person name="Bickhart D.M."/>
            <person name="DeBoy R.T."/>
            <person name="Nelson K.E."/>
            <person name="Nesbo C.L."/>
            <person name="Doolittle W.F."/>
            <person name="Gogarten J.P."/>
            <person name="Noll K.M."/>
        </authorList>
    </citation>
    <scope>NUCLEOTIDE SEQUENCE [LARGE SCALE GENOMIC DNA]</scope>
    <source>
        <strain evidence="2">ATCC 35602 / DSM 5306 / Rt17-B1</strain>
    </source>
</reference>
<dbReference type="AlphaFoldDB" id="A7HL90"/>
<dbReference type="HOGENOM" id="CLU_119456_0_0_0"/>
<protein>
    <submittedName>
        <fullName evidence="1">Uncharacterized protein</fullName>
    </submittedName>
</protein>
<proteinExistence type="predicted"/>
<dbReference type="Proteomes" id="UP000002415">
    <property type="component" value="Chromosome"/>
</dbReference>
<dbReference type="RefSeq" id="WP_011993989.1">
    <property type="nucleotide sequence ID" value="NC_009718.1"/>
</dbReference>
<dbReference type="eggNOG" id="ENOG5033B2Z">
    <property type="taxonomic scope" value="Bacteria"/>
</dbReference>
<dbReference type="STRING" id="381764.Fnod_0820"/>
<keyword evidence="2" id="KW-1185">Reference proteome</keyword>
<evidence type="ECO:0000313" key="2">
    <source>
        <dbReference type="Proteomes" id="UP000002415"/>
    </source>
</evidence>
<gene>
    <name evidence="1" type="ordered locus">Fnod_0820</name>
</gene>
<evidence type="ECO:0000313" key="1">
    <source>
        <dbReference type="EMBL" id="ABS60673.1"/>
    </source>
</evidence>
<reference evidence="1 2" key="1">
    <citation type="submission" date="2007-07" db="EMBL/GenBank/DDBJ databases">
        <title>Complete sequence of Fervidobacterium nodosum Rt17-B1.</title>
        <authorList>
            <consortium name="US DOE Joint Genome Institute"/>
            <person name="Copeland A."/>
            <person name="Lucas S."/>
            <person name="Lapidus A."/>
            <person name="Barry K."/>
            <person name="Glavina del Rio T."/>
            <person name="Dalin E."/>
            <person name="Tice H."/>
            <person name="Pitluck S."/>
            <person name="Saunders E."/>
            <person name="Brettin T."/>
            <person name="Bruce D."/>
            <person name="Detter J.C."/>
            <person name="Han C."/>
            <person name="Schmutz J."/>
            <person name="Larimer F."/>
            <person name="Land M."/>
            <person name="Hauser L."/>
            <person name="Kyrpides N."/>
            <person name="Mikhailova N."/>
            <person name="Nelson K."/>
            <person name="Gogarten J.P."/>
            <person name="Noll K."/>
            <person name="Richardson P."/>
        </authorList>
    </citation>
    <scope>NUCLEOTIDE SEQUENCE [LARGE SCALE GENOMIC DNA]</scope>
    <source>
        <strain evidence="2">ATCC 35602 / DSM 5306 / Rt17-B1</strain>
    </source>
</reference>
<accession>A7HL90</accession>
<dbReference type="KEGG" id="fno:Fnod_0820"/>
<sequence length="197" mass="22292">MIRAIINGEEKVYNSNDFENFGAFLSKMLPSGMVLKSLKINDKDIPISFVEELKGAKIDEDIKIEMEFVNTVEFLKETLNDVLGYINNVKVLLPQVASSLIVGNESGWKAITDLSDGLAAMENLRNSTQQITKLSEEELNLSKNREEIANTLRELLNSLSNRDNIEISDIVENKIPDVLDYYIEYFSKVLEALKKVN</sequence>
<name>A7HL90_FERNB</name>
<dbReference type="OrthoDB" id="37434at2"/>